<evidence type="ECO:0000313" key="2">
    <source>
        <dbReference type="Proteomes" id="UP001529255"/>
    </source>
</evidence>
<dbReference type="Proteomes" id="UP001529255">
    <property type="component" value="Unassembled WGS sequence"/>
</dbReference>
<protein>
    <submittedName>
        <fullName evidence="1">Excisionase</fullName>
    </submittedName>
</protein>
<dbReference type="EMBL" id="JASUZV010000001">
    <property type="protein sequence ID" value="MDL5042601.1"/>
    <property type="molecule type" value="Genomic_DNA"/>
</dbReference>
<dbReference type="RefSeq" id="WP_285955274.1">
    <property type="nucleotide sequence ID" value="NZ_JASUZV010000001.1"/>
</dbReference>
<accession>A0ABT7LPQ7</accession>
<sequence>MVLNVNDFPDIMVGKQELISKYFPTFSKKTLEKYMTAIGKNKEFREILLRPSTRMTLINVRGFYEYLRWCENNKYK</sequence>
<name>A0ABT7LPQ7_9STRE</name>
<gene>
    <name evidence="1" type="ORF">QRD39_00555</name>
</gene>
<reference evidence="1 2" key="1">
    <citation type="submission" date="2023-06" db="EMBL/GenBank/DDBJ databases">
        <title>A potential novel species of Streptococcus isolated from human milk sample.</title>
        <authorList>
            <person name="Nguyen H.V."/>
            <person name="Trinh A.T.V."/>
            <person name="Hoang A.T.L."/>
            <person name="Bui L.N.H."/>
            <person name="Tran Q.T.L."/>
            <person name="Trinh T."/>
        </authorList>
    </citation>
    <scope>NUCLEOTIDE SEQUENCE [LARGE SCALE GENOMIC DNA]</scope>
    <source>
        <strain evidence="1 2">VTCC 12812</strain>
    </source>
</reference>
<keyword evidence="2" id="KW-1185">Reference proteome</keyword>
<proteinExistence type="predicted"/>
<organism evidence="1 2">
    <name type="scientific">Streptococcus raffinosi</name>
    <dbReference type="NCBI Taxonomy" id="3053355"/>
    <lineage>
        <taxon>Bacteria</taxon>
        <taxon>Bacillati</taxon>
        <taxon>Bacillota</taxon>
        <taxon>Bacilli</taxon>
        <taxon>Lactobacillales</taxon>
        <taxon>Streptococcaceae</taxon>
        <taxon>Streptococcus</taxon>
    </lineage>
</organism>
<comment type="caution">
    <text evidence="1">The sequence shown here is derived from an EMBL/GenBank/DDBJ whole genome shotgun (WGS) entry which is preliminary data.</text>
</comment>
<evidence type="ECO:0000313" key="1">
    <source>
        <dbReference type="EMBL" id="MDL5042601.1"/>
    </source>
</evidence>